<reference evidence="2" key="1">
    <citation type="submission" date="2023-04" db="EMBL/GenBank/DDBJ databases">
        <authorList>
            <person name="Vijverberg K."/>
            <person name="Xiong W."/>
            <person name="Schranz E."/>
        </authorList>
    </citation>
    <scope>NUCLEOTIDE SEQUENCE</scope>
</reference>
<gene>
    <name evidence="2" type="ORF">LSALG_LOCUS21687</name>
</gene>
<name>A0AA36E3F5_LACSI</name>
<sequence>MVDDLVHQFTPKNLHHDQLEIFHSNDKDEVLDLDDIKMVKEAFENAIEKERPPWSHQVEKLPTNNGSIEIKDTKGGEPFKIPANRSRVASSSSAARQTARQPVRQSEPNVPMAFNPQYHTLHEHLDDIRLAGYEHTHPITGFIVM</sequence>
<feature type="region of interest" description="Disordered" evidence="1">
    <location>
        <begin position="53"/>
        <end position="111"/>
    </location>
</feature>
<protein>
    <submittedName>
        <fullName evidence="2">Uncharacterized protein</fullName>
    </submittedName>
</protein>
<dbReference type="EMBL" id="OX465080">
    <property type="protein sequence ID" value="CAI9282024.1"/>
    <property type="molecule type" value="Genomic_DNA"/>
</dbReference>
<feature type="compositionally biased region" description="Low complexity" evidence="1">
    <location>
        <begin position="83"/>
        <end position="100"/>
    </location>
</feature>
<evidence type="ECO:0000313" key="2">
    <source>
        <dbReference type="EMBL" id="CAI9282024.1"/>
    </source>
</evidence>
<accession>A0AA36E3F5</accession>
<evidence type="ECO:0000313" key="3">
    <source>
        <dbReference type="Proteomes" id="UP001177003"/>
    </source>
</evidence>
<organism evidence="2 3">
    <name type="scientific">Lactuca saligna</name>
    <name type="common">Willowleaf lettuce</name>
    <dbReference type="NCBI Taxonomy" id="75948"/>
    <lineage>
        <taxon>Eukaryota</taxon>
        <taxon>Viridiplantae</taxon>
        <taxon>Streptophyta</taxon>
        <taxon>Embryophyta</taxon>
        <taxon>Tracheophyta</taxon>
        <taxon>Spermatophyta</taxon>
        <taxon>Magnoliopsida</taxon>
        <taxon>eudicotyledons</taxon>
        <taxon>Gunneridae</taxon>
        <taxon>Pentapetalae</taxon>
        <taxon>asterids</taxon>
        <taxon>campanulids</taxon>
        <taxon>Asterales</taxon>
        <taxon>Asteraceae</taxon>
        <taxon>Cichorioideae</taxon>
        <taxon>Cichorieae</taxon>
        <taxon>Lactucinae</taxon>
        <taxon>Lactuca</taxon>
    </lineage>
</organism>
<dbReference type="AlphaFoldDB" id="A0AA36E3F5"/>
<dbReference type="Proteomes" id="UP001177003">
    <property type="component" value="Chromosome 4"/>
</dbReference>
<proteinExistence type="predicted"/>
<keyword evidence="3" id="KW-1185">Reference proteome</keyword>
<evidence type="ECO:0000256" key="1">
    <source>
        <dbReference type="SAM" id="MobiDB-lite"/>
    </source>
</evidence>